<dbReference type="EMBL" id="JBBCAQ010000036">
    <property type="protein sequence ID" value="KAK7576452.1"/>
    <property type="molecule type" value="Genomic_DNA"/>
</dbReference>
<organism evidence="1 2">
    <name type="scientific">Parthenolecanium corni</name>
    <dbReference type="NCBI Taxonomy" id="536013"/>
    <lineage>
        <taxon>Eukaryota</taxon>
        <taxon>Metazoa</taxon>
        <taxon>Ecdysozoa</taxon>
        <taxon>Arthropoda</taxon>
        <taxon>Hexapoda</taxon>
        <taxon>Insecta</taxon>
        <taxon>Pterygota</taxon>
        <taxon>Neoptera</taxon>
        <taxon>Paraneoptera</taxon>
        <taxon>Hemiptera</taxon>
        <taxon>Sternorrhyncha</taxon>
        <taxon>Coccoidea</taxon>
        <taxon>Coccidae</taxon>
        <taxon>Parthenolecanium</taxon>
    </lineage>
</organism>
<proteinExistence type="predicted"/>
<dbReference type="AlphaFoldDB" id="A0AAN9XZL5"/>
<gene>
    <name evidence="1" type="ORF">V9T40_012738</name>
</gene>
<keyword evidence="2" id="KW-1185">Reference proteome</keyword>
<reference evidence="1 2" key="1">
    <citation type="submission" date="2024-03" db="EMBL/GenBank/DDBJ databases">
        <title>Adaptation during the transition from Ophiocordyceps entomopathogen to insect associate is accompanied by gene loss and intensified selection.</title>
        <authorList>
            <person name="Ward C.M."/>
            <person name="Onetto C.A."/>
            <person name="Borneman A.R."/>
        </authorList>
    </citation>
    <scope>NUCLEOTIDE SEQUENCE [LARGE SCALE GENOMIC DNA]</scope>
    <source>
        <strain evidence="1">AWRI1</strain>
        <tissue evidence="1">Single Adult Female</tissue>
    </source>
</reference>
<accession>A0AAN9XZL5</accession>
<sequence length="185" mass="20560">MLNVKTKSSAIYDEDQSYRSTLLTNKEKYFIKPLSTKLDSKTDIHANFGVPIKAEGNKSKTFAEALKKKSNSENCCFPIARRRCRSESPPPPLLTDISTITQTAKSRSSRPENSAKCKKLLKCNGYSNKNDPVNIANVGKILCWIACAKQENRNSVALREASALSTVRKSYQPTPTDYFCACLPA</sequence>
<comment type="caution">
    <text evidence="1">The sequence shown here is derived from an EMBL/GenBank/DDBJ whole genome shotgun (WGS) entry which is preliminary data.</text>
</comment>
<evidence type="ECO:0000313" key="2">
    <source>
        <dbReference type="Proteomes" id="UP001367676"/>
    </source>
</evidence>
<protein>
    <submittedName>
        <fullName evidence="1">Uncharacterized protein</fullName>
    </submittedName>
</protein>
<evidence type="ECO:0000313" key="1">
    <source>
        <dbReference type="EMBL" id="KAK7576452.1"/>
    </source>
</evidence>
<name>A0AAN9XZL5_9HEMI</name>
<dbReference type="Proteomes" id="UP001367676">
    <property type="component" value="Unassembled WGS sequence"/>
</dbReference>